<dbReference type="InterPro" id="IPR006626">
    <property type="entry name" value="PbH1"/>
</dbReference>
<proteinExistence type="predicted"/>
<gene>
    <name evidence="2" type="ORF">EDM58_14600</name>
</gene>
<sequence>MRKLTQRILCVIFLILVLGTVNLSPVNAVATFAALDRGEVQVMTDADVSVKDFGAKGDGKHDDSEAIQQAVHNVMKNGGKVYLPSGNYLLKKTIELPQGVQLIGSGSSNRYEFDLGSNLVQGSPDMQSIVRVVGKDVLISGIGIKGDQRSSTDGILIDSADYVTITHTLIAHMGRHGIVSHTGVVHRILSNTIYQCEGSSLEGTFWDSFISGNDVGYGKLGILVKGGPTRIIGNKFWLQKEHAIWLAGQKSMVLGNDIQYAGGIGVYLNSKDNIVEANMIQCPGQNDAMPDYFKTAIYVNSSQNTITSNRLVNENIAEPSYKTRTAAYGIYVAEGGHSQNIISNNATSDANSKGIFIAGSTGNIVLAGNIE</sequence>
<dbReference type="AlphaFoldDB" id="A0A3M8CPX2"/>
<organism evidence="2 3">
    <name type="scientific">Brevibacillus panacihumi</name>
    <dbReference type="NCBI Taxonomy" id="497735"/>
    <lineage>
        <taxon>Bacteria</taxon>
        <taxon>Bacillati</taxon>
        <taxon>Bacillota</taxon>
        <taxon>Bacilli</taxon>
        <taxon>Bacillales</taxon>
        <taxon>Paenibacillaceae</taxon>
        <taxon>Brevibacillus</taxon>
    </lineage>
</organism>
<dbReference type="InterPro" id="IPR012334">
    <property type="entry name" value="Pectin_lyas_fold"/>
</dbReference>
<dbReference type="Proteomes" id="UP000281915">
    <property type="component" value="Unassembled WGS sequence"/>
</dbReference>
<dbReference type="InterPro" id="IPR024535">
    <property type="entry name" value="RHGA/B-epi-like_pectate_lyase"/>
</dbReference>
<dbReference type="Pfam" id="PF12708">
    <property type="entry name" value="Pect-lyase_RHGA_epim"/>
    <property type="match status" value="1"/>
</dbReference>
<protein>
    <recommendedName>
        <fullName evidence="1">Rhamnogalacturonase A/B/Epimerase-like pectate lyase domain-containing protein</fullName>
    </recommendedName>
</protein>
<evidence type="ECO:0000313" key="3">
    <source>
        <dbReference type="Proteomes" id="UP000281915"/>
    </source>
</evidence>
<dbReference type="SUPFAM" id="SSF51126">
    <property type="entry name" value="Pectin lyase-like"/>
    <property type="match status" value="1"/>
</dbReference>
<dbReference type="EMBL" id="RHHT01000030">
    <property type="protein sequence ID" value="RNB77491.1"/>
    <property type="molecule type" value="Genomic_DNA"/>
</dbReference>
<dbReference type="InterPro" id="IPR011050">
    <property type="entry name" value="Pectin_lyase_fold/virulence"/>
</dbReference>
<dbReference type="SMART" id="SM00710">
    <property type="entry name" value="PbH1"/>
    <property type="match status" value="5"/>
</dbReference>
<feature type="domain" description="Rhamnogalacturonase A/B/Epimerase-like pectate lyase" evidence="1">
    <location>
        <begin position="48"/>
        <end position="218"/>
    </location>
</feature>
<accession>A0A3M8CPX2</accession>
<evidence type="ECO:0000313" key="2">
    <source>
        <dbReference type="EMBL" id="RNB77491.1"/>
    </source>
</evidence>
<evidence type="ECO:0000259" key="1">
    <source>
        <dbReference type="Pfam" id="PF12708"/>
    </source>
</evidence>
<comment type="caution">
    <text evidence="2">The sequence shown here is derived from an EMBL/GenBank/DDBJ whole genome shotgun (WGS) entry which is preliminary data.</text>
</comment>
<dbReference type="Gene3D" id="2.160.20.10">
    <property type="entry name" value="Single-stranded right-handed beta-helix, Pectin lyase-like"/>
    <property type="match status" value="1"/>
</dbReference>
<name>A0A3M8CPX2_9BACL</name>
<reference evidence="2 3" key="1">
    <citation type="submission" date="2018-10" db="EMBL/GenBank/DDBJ databases">
        <title>Phylogenomics of Brevibacillus.</title>
        <authorList>
            <person name="Dunlap C."/>
        </authorList>
    </citation>
    <scope>NUCLEOTIDE SEQUENCE [LARGE SCALE GENOMIC DNA]</scope>
    <source>
        <strain evidence="2 3">JCM 15085</strain>
    </source>
</reference>